<accession>A0AAN9TJ57</accession>
<feature type="compositionally biased region" description="Basic and acidic residues" evidence="1">
    <location>
        <begin position="59"/>
        <end position="74"/>
    </location>
</feature>
<evidence type="ECO:0000313" key="2">
    <source>
        <dbReference type="EMBL" id="KAK7591206.1"/>
    </source>
</evidence>
<comment type="caution">
    <text evidence="2">The sequence shown here is derived from an EMBL/GenBank/DDBJ whole genome shotgun (WGS) entry which is preliminary data.</text>
</comment>
<name>A0AAN9TJ57_9HEMI</name>
<dbReference type="AlphaFoldDB" id="A0AAN9TJ57"/>
<proteinExistence type="predicted"/>
<protein>
    <submittedName>
        <fullName evidence="2">Uncharacterized protein</fullName>
    </submittedName>
</protein>
<evidence type="ECO:0000256" key="1">
    <source>
        <dbReference type="SAM" id="MobiDB-lite"/>
    </source>
</evidence>
<reference evidence="2 3" key="1">
    <citation type="submission" date="2024-03" db="EMBL/GenBank/DDBJ databases">
        <title>Adaptation during the transition from Ophiocordyceps entomopathogen to insect associate is accompanied by gene loss and intensified selection.</title>
        <authorList>
            <person name="Ward C.M."/>
            <person name="Onetto C.A."/>
            <person name="Borneman A.R."/>
        </authorList>
    </citation>
    <scope>NUCLEOTIDE SEQUENCE [LARGE SCALE GENOMIC DNA]</scope>
    <source>
        <strain evidence="2">AWRI1</strain>
        <tissue evidence="2">Single Adult Female</tissue>
    </source>
</reference>
<organism evidence="2 3">
    <name type="scientific">Parthenolecanium corni</name>
    <dbReference type="NCBI Taxonomy" id="536013"/>
    <lineage>
        <taxon>Eukaryota</taxon>
        <taxon>Metazoa</taxon>
        <taxon>Ecdysozoa</taxon>
        <taxon>Arthropoda</taxon>
        <taxon>Hexapoda</taxon>
        <taxon>Insecta</taxon>
        <taxon>Pterygota</taxon>
        <taxon>Neoptera</taxon>
        <taxon>Paraneoptera</taxon>
        <taxon>Hemiptera</taxon>
        <taxon>Sternorrhyncha</taxon>
        <taxon>Coccoidea</taxon>
        <taxon>Coccidae</taxon>
        <taxon>Parthenolecanium</taxon>
    </lineage>
</organism>
<dbReference type="Proteomes" id="UP001367676">
    <property type="component" value="Unassembled WGS sequence"/>
</dbReference>
<feature type="region of interest" description="Disordered" evidence="1">
    <location>
        <begin position="18"/>
        <end position="74"/>
    </location>
</feature>
<feature type="compositionally biased region" description="Polar residues" evidence="1">
    <location>
        <begin position="41"/>
        <end position="58"/>
    </location>
</feature>
<evidence type="ECO:0000313" key="3">
    <source>
        <dbReference type="Proteomes" id="UP001367676"/>
    </source>
</evidence>
<sequence>MEDRSNLYENIPNTIAKLTVGSEQKPDVTDGSILPEPSKESLVSVNGADSNSQQTSINEIKDSSKEGSSVDEKMTEEKNVITQLNFEDVVPDLEIVQDVLGRLGCASKEDLLKVIVEKEKENGRDEDTMIGFLYPLKRLESLRYFVKLEHILETVECFGKPENIETHVWDYETSRVERWNIIQQSPNNHELVKRFLDSVMSSLSAEEDPRGVGQIVQTVSMICFYRIHAYFTKCPKRRNFSGSVLAAMNALEALEDELKIHPHFHIKQLSNFGFSDSKNPILDDGDFDFL</sequence>
<keyword evidence="3" id="KW-1185">Reference proteome</keyword>
<dbReference type="EMBL" id="JBBCAQ010000022">
    <property type="protein sequence ID" value="KAK7591206.1"/>
    <property type="molecule type" value="Genomic_DNA"/>
</dbReference>
<gene>
    <name evidence="2" type="ORF">V9T40_002819</name>
</gene>